<keyword evidence="3 9" id="KW-0732">Signal</keyword>
<reference evidence="12" key="1">
    <citation type="submission" date="2022-07" db="EMBL/GenBank/DDBJ databases">
        <authorList>
            <person name="Trinca V."/>
            <person name="Uliana J.V.C."/>
            <person name="Torres T.T."/>
            <person name="Ward R.J."/>
            <person name="Monesi N."/>
        </authorList>
    </citation>
    <scope>NUCLEOTIDE SEQUENCE</scope>
    <source>
        <strain evidence="12">HSMRA1968</strain>
        <tissue evidence="12">Whole embryos</tissue>
    </source>
</reference>
<dbReference type="InterPro" id="IPR017853">
    <property type="entry name" value="GH"/>
</dbReference>
<feature type="domain" description="Glycoside hydrolase family 20 catalytic" evidence="10">
    <location>
        <begin position="211"/>
        <end position="551"/>
    </location>
</feature>
<dbReference type="Gene3D" id="3.30.379.10">
    <property type="entry name" value="Chitobiase/beta-hexosaminidase domain 2-like"/>
    <property type="match status" value="1"/>
</dbReference>
<keyword evidence="4 7" id="KW-0378">Hydrolase</keyword>
<protein>
    <recommendedName>
        <fullName evidence="7">Beta-hexosaminidase</fullName>
        <ecNumber evidence="7">3.2.1.52</ecNumber>
    </recommendedName>
</protein>
<evidence type="ECO:0000313" key="13">
    <source>
        <dbReference type="Proteomes" id="UP001151699"/>
    </source>
</evidence>
<evidence type="ECO:0000256" key="7">
    <source>
        <dbReference type="PIRNR" id="PIRNR001093"/>
    </source>
</evidence>
<dbReference type="Gene3D" id="3.20.20.80">
    <property type="entry name" value="Glycosidases"/>
    <property type="match status" value="1"/>
</dbReference>
<dbReference type="GO" id="GO:0030203">
    <property type="term" value="P:glycosaminoglycan metabolic process"/>
    <property type="evidence" value="ECO:0007669"/>
    <property type="project" value="TreeGrafter"/>
</dbReference>
<evidence type="ECO:0000256" key="5">
    <source>
        <dbReference type="ARBA" id="ARBA00023180"/>
    </source>
</evidence>
<evidence type="ECO:0000256" key="4">
    <source>
        <dbReference type="ARBA" id="ARBA00022801"/>
    </source>
</evidence>
<organism evidence="12 13">
    <name type="scientific">Pseudolycoriella hygida</name>
    <dbReference type="NCBI Taxonomy" id="35572"/>
    <lineage>
        <taxon>Eukaryota</taxon>
        <taxon>Metazoa</taxon>
        <taxon>Ecdysozoa</taxon>
        <taxon>Arthropoda</taxon>
        <taxon>Hexapoda</taxon>
        <taxon>Insecta</taxon>
        <taxon>Pterygota</taxon>
        <taxon>Neoptera</taxon>
        <taxon>Endopterygota</taxon>
        <taxon>Diptera</taxon>
        <taxon>Nematocera</taxon>
        <taxon>Sciaroidea</taxon>
        <taxon>Sciaridae</taxon>
        <taxon>Pseudolycoriella</taxon>
    </lineage>
</organism>
<dbReference type="EMBL" id="WJQU01000003">
    <property type="protein sequence ID" value="KAJ6637669.1"/>
    <property type="molecule type" value="Genomic_DNA"/>
</dbReference>
<evidence type="ECO:0000313" key="12">
    <source>
        <dbReference type="EMBL" id="KAJ6637669.1"/>
    </source>
</evidence>
<evidence type="ECO:0000256" key="8">
    <source>
        <dbReference type="PIRSR" id="PIRSR001093-1"/>
    </source>
</evidence>
<evidence type="ECO:0000259" key="10">
    <source>
        <dbReference type="Pfam" id="PF00728"/>
    </source>
</evidence>
<evidence type="ECO:0000256" key="6">
    <source>
        <dbReference type="ARBA" id="ARBA00023295"/>
    </source>
</evidence>
<dbReference type="PANTHER" id="PTHR22600:SF42">
    <property type="entry name" value="BETA-N-ACETYLHEXOSAMINIDASE"/>
    <property type="match status" value="1"/>
</dbReference>
<comment type="caution">
    <text evidence="12">The sequence shown here is derived from an EMBL/GenBank/DDBJ whole genome shotgun (WGS) entry which is preliminary data.</text>
</comment>
<dbReference type="GO" id="GO:0016231">
    <property type="term" value="F:beta-N-acetylglucosaminidase activity"/>
    <property type="evidence" value="ECO:0007669"/>
    <property type="project" value="TreeGrafter"/>
</dbReference>
<dbReference type="FunFam" id="3.20.20.80:FF:000063">
    <property type="entry name" value="Beta-hexosaminidase"/>
    <property type="match status" value="1"/>
</dbReference>
<evidence type="ECO:0000256" key="2">
    <source>
        <dbReference type="ARBA" id="ARBA00006285"/>
    </source>
</evidence>
<dbReference type="InterPro" id="IPR025705">
    <property type="entry name" value="Beta_hexosaminidase_sua/sub"/>
</dbReference>
<dbReference type="PANTHER" id="PTHR22600">
    <property type="entry name" value="BETA-HEXOSAMINIDASE"/>
    <property type="match status" value="1"/>
</dbReference>
<feature type="active site" description="Proton donor" evidence="8">
    <location>
        <position position="375"/>
    </location>
</feature>
<evidence type="ECO:0000256" key="1">
    <source>
        <dbReference type="ARBA" id="ARBA00001231"/>
    </source>
</evidence>
<dbReference type="Pfam" id="PF14845">
    <property type="entry name" value="Glycohydro_20b2"/>
    <property type="match status" value="1"/>
</dbReference>
<dbReference type="Pfam" id="PF00728">
    <property type="entry name" value="Glyco_hydro_20"/>
    <property type="match status" value="1"/>
</dbReference>
<keyword evidence="5" id="KW-0325">Glycoprotein</keyword>
<dbReference type="GO" id="GO:0005975">
    <property type="term" value="P:carbohydrate metabolic process"/>
    <property type="evidence" value="ECO:0007669"/>
    <property type="project" value="InterPro"/>
</dbReference>
<proteinExistence type="inferred from homology"/>
<comment type="catalytic activity">
    <reaction evidence="1 7">
        <text>Hydrolysis of terminal non-reducing N-acetyl-D-hexosamine residues in N-acetyl-beta-D-hexosaminides.</text>
        <dbReference type="EC" id="3.2.1.52"/>
    </reaction>
</comment>
<dbReference type="GO" id="GO:0005886">
    <property type="term" value="C:plasma membrane"/>
    <property type="evidence" value="ECO:0007669"/>
    <property type="project" value="TreeGrafter"/>
</dbReference>
<feature type="signal peptide" evidence="9">
    <location>
        <begin position="1"/>
        <end position="23"/>
    </location>
</feature>
<dbReference type="SUPFAM" id="SSF55545">
    <property type="entry name" value="beta-N-acetylhexosaminidase-like domain"/>
    <property type="match status" value="1"/>
</dbReference>
<dbReference type="InterPro" id="IPR029019">
    <property type="entry name" value="HEX_eukaryotic_N"/>
</dbReference>
<dbReference type="PRINTS" id="PR00738">
    <property type="entry name" value="GLHYDRLASE20"/>
</dbReference>
<gene>
    <name evidence="12" type="primary">HEXC_1</name>
    <name evidence="12" type="ORF">Bhyg_10400</name>
</gene>
<dbReference type="InterPro" id="IPR015883">
    <property type="entry name" value="Glyco_hydro_20_cat"/>
</dbReference>
<evidence type="ECO:0000259" key="11">
    <source>
        <dbReference type="Pfam" id="PF14845"/>
    </source>
</evidence>
<dbReference type="PIRSF" id="PIRSF001093">
    <property type="entry name" value="B-hxosamndse_ab_euk"/>
    <property type="match status" value="1"/>
</dbReference>
<keyword evidence="6 7" id="KW-0326">Glycosidase</keyword>
<name>A0A9Q0MUY1_9DIPT</name>
<keyword evidence="13" id="KW-1185">Reference proteome</keyword>
<dbReference type="OrthoDB" id="428480at2759"/>
<evidence type="ECO:0000256" key="3">
    <source>
        <dbReference type="ARBA" id="ARBA00022729"/>
    </source>
</evidence>
<dbReference type="SUPFAM" id="SSF51445">
    <property type="entry name" value="(Trans)glycosidases"/>
    <property type="match status" value="1"/>
</dbReference>
<dbReference type="AlphaFoldDB" id="A0A9Q0MUY1"/>
<dbReference type="InterPro" id="IPR029018">
    <property type="entry name" value="Hex-like_dom2"/>
</dbReference>
<feature type="domain" description="Beta-hexosaminidase eukaryotic type N-terminal" evidence="11">
    <location>
        <begin position="63"/>
        <end position="182"/>
    </location>
</feature>
<dbReference type="Proteomes" id="UP001151699">
    <property type="component" value="Chromosome X"/>
</dbReference>
<feature type="chain" id="PRO_5040116921" description="Beta-hexosaminidase" evidence="9">
    <location>
        <begin position="24"/>
        <end position="593"/>
    </location>
</feature>
<comment type="similarity">
    <text evidence="2 7">Belongs to the glycosyl hydrolase 20 family.</text>
</comment>
<accession>A0A9Q0MUY1</accession>
<dbReference type="EC" id="3.2.1.52" evidence="7"/>
<dbReference type="CDD" id="cd06562">
    <property type="entry name" value="GH20_HexA_HexB-like"/>
    <property type="match status" value="1"/>
</dbReference>
<sequence length="593" mass="67925">MNSTTTVLLWLLLLLNVQKFISAQSFKCTETGKCIHKNEKPDNNTLYECQNACRLTCGRYGALWPKPTGSTIIKNSVVHLNPHKIRFELRTTNANGQEYLNAIDEIFLKNIASECEKRDCVTESENEIVIQYAVNVFEDTLTWDTDESYSLAISTLDQTTTVEISSHTLFGARHALETLSQLITVTNGPSTNFENVLIIVSSAQIKDRPVYAHRGLLIDTARHFIPVADIERALDGMGASKLNVFHWHATDSHSFPLEIPRVPQMTIFGAYSHEEIYTVSDVRHIIEYAKYRGVRVIIEIDAPSHAGNGWQWGPSYDLGNLTVCVNQQPWRSFCIQPPCGQLNPINLNVYDVLRDIYRDLLTSLPHETMHMGGDEVHMGCWNSTKEIVDYMYNNGLGQTTDDFLKLWSDFQSKSLEIWDEESRATSVTSTQKPVILWSSELTDPANIEKYLNKERYIIQTWVPLTSPIPKKLLTKGYKLIMSTKDAWYFDHGFWGNTRYYTWKMAYKNRIPRDRNVLGGEACVWSELIDNNSIDERTWPRAAAVAERLWSDPDTDISLAEQRFYRHRERLVDRGIRAEAVAPRYCVLNEGECT</sequence>
<evidence type="ECO:0000256" key="9">
    <source>
        <dbReference type="SAM" id="SignalP"/>
    </source>
</evidence>